<dbReference type="RefSeq" id="WP_147851791.1">
    <property type="nucleotide sequence ID" value="NZ_VDUZ01000064.1"/>
</dbReference>
<gene>
    <name evidence="1" type="ORF">FHP25_35700</name>
</gene>
<reference evidence="1 2" key="1">
    <citation type="submission" date="2019-06" db="EMBL/GenBank/DDBJ databases">
        <title>New taxonomy in bacterial strain CC-CFT640, isolated from vineyard.</title>
        <authorList>
            <person name="Lin S.-Y."/>
            <person name="Tsai C.-F."/>
            <person name="Young C.-C."/>
        </authorList>
    </citation>
    <scope>NUCLEOTIDE SEQUENCE [LARGE SCALE GENOMIC DNA]</scope>
    <source>
        <strain evidence="1 2">CC-CFT640</strain>
    </source>
</reference>
<evidence type="ECO:0008006" key="3">
    <source>
        <dbReference type="Google" id="ProtNLM"/>
    </source>
</evidence>
<keyword evidence="2" id="KW-1185">Reference proteome</keyword>
<dbReference type="InterPro" id="IPR010466">
    <property type="entry name" value="DUF1058"/>
</dbReference>
<evidence type="ECO:0000313" key="2">
    <source>
        <dbReference type="Proteomes" id="UP000321638"/>
    </source>
</evidence>
<dbReference type="Proteomes" id="UP000321638">
    <property type="component" value="Unassembled WGS sequence"/>
</dbReference>
<comment type="caution">
    <text evidence="1">The sequence shown here is derived from an EMBL/GenBank/DDBJ whole genome shotgun (WGS) entry which is preliminary data.</text>
</comment>
<dbReference type="AlphaFoldDB" id="A0A5C8P9S3"/>
<name>A0A5C8P9S3_9HYPH</name>
<protein>
    <recommendedName>
        <fullName evidence="3">SH3 domain-containing protein</fullName>
    </recommendedName>
</protein>
<organism evidence="1 2">
    <name type="scientific">Vineibacter terrae</name>
    <dbReference type="NCBI Taxonomy" id="2586908"/>
    <lineage>
        <taxon>Bacteria</taxon>
        <taxon>Pseudomonadati</taxon>
        <taxon>Pseudomonadota</taxon>
        <taxon>Alphaproteobacteria</taxon>
        <taxon>Hyphomicrobiales</taxon>
        <taxon>Vineibacter</taxon>
    </lineage>
</organism>
<proteinExistence type="predicted"/>
<dbReference type="Gene3D" id="2.30.30.40">
    <property type="entry name" value="SH3 Domains"/>
    <property type="match status" value="1"/>
</dbReference>
<accession>A0A5C8P9S3</accession>
<evidence type="ECO:0000313" key="1">
    <source>
        <dbReference type="EMBL" id="TXL70179.1"/>
    </source>
</evidence>
<dbReference type="Pfam" id="PF06347">
    <property type="entry name" value="SH3_4"/>
    <property type="match status" value="2"/>
</dbReference>
<dbReference type="EMBL" id="VDUZ01000064">
    <property type="protein sequence ID" value="TXL70179.1"/>
    <property type="molecule type" value="Genomic_DNA"/>
</dbReference>
<dbReference type="OrthoDB" id="9810773at2"/>
<sequence>MLRSRVAAPRAVVKAAAVAASLVLLSIAFVGLSPAPAQQFGSRVTAEGPPPLRKGTGLPLPRFASLRSDETNVRTGPGSRYPIDWVFKRKSMPVEIIAEYENWRKIRDWQGSGGWVHQSLLTGKRSVTVSAKEAILYKTPATNATEIARLQTEVICLVKSCSGEWCRVQVGPLVGWIERIKVWGVYKGEVVN</sequence>